<evidence type="ECO:0000313" key="4">
    <source>
        <dbReference type="RefSeq" id="XP_033570629.1"/>
    </source>
</evidence>
<dbReference type="Proteomes" id="UP000504636">
    <property type="component" value="Unplaced"/>
</dbReference>
<evidence type="ECO:0000313" key="3">
    <source>
        <dbReference type="Proteomes" id="UP000504636"/>
    </source>
</evidence>
<dbReference type="GeneID" id="54463352"/>
<gene>
    <name evidence="2 4" type="ORF">BDZ99DRAFT_482071</name>
</gene>
<dbReference type="EMBL" id="MU003717">
    <property type="protein sequence ID" value="KAF2803665.1"/>
    <property type="molecule type" value="Genomic_DNA"/>
</dbReference>
<reference evidence="4" key="2">
    <citation type="submission" date="2020-04" db="EMBL/GenBank/DDBJ databases">
        <authorList>
            <consortium name="NCBI Genome Project"/>
        </authorList>
    </citation>
    <scope>NUCLEOTIDE SEQUENCE</scope>
    <source>
        <strain evidence="4">CBS 304.34</strain>
    </source>
</reference>
<reference evidence="2 4" key="1">
    <citation type="journal article" date="2020" name="Stud. Mycol.">
        <title>101 Dothideomycetes genomes: a test case for predicting lifestyles and emergence of pathogens.</title>
        <authorList>
            <person name="Haridas S."/>
            <person name="Albert R."/>
            <person name="Binder M."/>
            <person name="Bloem J."/>
            <person name="Labutti K."/>
            <person name="Salamov A."/>
            <person name="Andreopoulos B."/>
            <person name="Baker S."/>
            <person name="Barry K."/>
            <person name="Bills G."/>
            <person name="Bluhm B."/>
            <person name="Cannon C."/>
            <person name="Castanera R."/>
            <person name="Culley D."/>
            <person name="Daum C."/>
            <person name="Ezra D."/>
            <person name="Gonzalez J."/>
            <person name="Henrissat B."/>
            <person name="Kuo A."/>
            <person name="Liang C."/>
            <person name="Lipzen A."/>
            <person name="Lutzoni F."/>
            <person name="Magnuson J."/>
            <person name="Mondo S."/>
            <person name="Nolan M."/>
            <person name="Ohm R."/>
            <person name="Pangilinan J."/>
            <person name="Park H.-J."/>
            <person name="Ramirez L."/>
            <person name="Alfaro M."/>
            <person name="Sun H."/>
            <person name="Tritt A."/>
            <person name="Yoshinaga Y."/>
            <person name="Zwiers L.-H."/>
            <person name="Turgeon B."/>
            <person name="Goodwin S."/>
            <person name="Spatafora J."/>
            <person name="Crous P."/>
            <person name="Grigoriev I."/>
        </authorList>
    </citation>
    <scope>NUCLEOTIDE SEQUENCE</scope>
    <source>
        <strain evidence="2 4">CBS 304.34</strain>
    </source>
</reference>
<evidence type="ECO:0000313" key="2">
    <source>
        <dbReference type="EMBL" id="KAF2803665.1"/>
    </source>
</evidence>
<organism evidence="2">
    <name type="scientific">Mytilinidion resinicola</name>
    <dbReference type="NCBI Taxonomy" id="574789"/>
    <lineage>
        <taxon>Eukaryota</taxon>
        <taxon>Fungi</taxon>
        <taxon>Dikarya</taxon>
        <taxon>Ascomycota</taxon>
        <taxon>Pezizomycotina</taxon>
        <taxon>Dothideomycetes</taxon>
        <taxon>Pleosporomycetidae</taxon>
        <taxon>Mytilinidiales</taxon>
        <taxon>Mytilinidiaceae</taxon>
        <taxon>Mytilinidion</taxon>
    </lineage>
</organism>
<dbReference type="AlphaFoldDB" id="A0A6A6Y631"/>
<evidence type="ECO:0000256" key="1">
    <source>
        <dbReference type="SAM" id="MobiDB-lite"/>
    </source>
</evidence>
<accession>A0A6A6Y631</accession>
<proteinExistence type="predicted"/>
<reference evidence="4" key="3">
    <citation type="submission" date="2025-04" db="UniProtKB">
        <authorList>
            <consortium name="RefSeq"/>
        </authorList>
    </citation>
    <scope>IDENTIFICATION</scope>
    <source>
        <strain evidence="4">CBS 304.34</strain>
    </source>
</reference>
<name>A0A6A6Y631_9PEZI</name>
<keyword evidence="3" id="KW-1185">Reference proteome</keyword>
<feature type="region of interest" description="Disordered" evidence="1">
    <location>
        <begin position="22"/>
        <end position="84"/>
    </location>
</feature>
<dbReference type="RefSeq" id="XP_033570629.1">
    <property type="nucleotide sequence ID" value="XM_033722459.1"/>
</dbReference>
<protein>
    <submittedName>
        <fullName evidence="2 4">Uncharacterized protein</fullName>
    </submittedName>
</protein>
<sequence>MPPRHRHRDSCAACSVSIDLSPPARAAAARPERPPGRSAWQSGAVPEARRRNTTAIAILRSKNTPPGGGKERRRSSRDPGPREKAVDALLQSALRGLREPPSPCATCSWRAGMHIASDVFLGLCKRAVVVLWAASQAPGRPSMAFATPVREQPSRTFQDSAHACGDGSALIQLLRQRASRCSRATLDRPFRPLRLQNAPVAAHTAWPAIGCLRLHAVSRLHATLRRGLLFPAFSLPLLHADDAAVWV</sequence>